<feature type="region of interest" description="Disordered" evidence="2">
    <location>
        <begin position="175"/>
        <end position="196"/>
    </location>
</feature>
<dbReference type="Pfam" id="PF04977">
    <property type="entry name" value="DivIC"/>
    <property type="match status" value="1"/>
</dbReference>
<keyword evidence="3" id="KW-0472">Membrane</keyword>
<feature type="compositionally biased region" description="Basic and acidic residues" evidence="2">
    <location>
        <begin position="186"/>
        <end position="196"/>
    </location>
</feature>
<feature type="coiled-coil region" evidence="1">
    <location>
        <begin position="80"/>
        <end position="110"/>
    </location>
</feature>
<organism evidence="4 5">
    <name type="scientific">Nocardioides antri</name>
    <dbReference type="NCBI Taxonomy" id="2607659"/>
    <lineage>
        <taxon>Bacteria</taxon>
        <taxon>Bacillati</taxon>
        <taxon>Actinomycetota</taxon>
        <taxon>Actinomycetes</taxon>
        <taxon>Propionibacteriales</taxon>
        <taxon>Nocardioidaceae</taxon>
        <taxon>Nocardioides</taxon>
    </lineage>
</organism>
<dbReference type="Proteomes" id="UP000324351">
    <property type="component" value="Unassembled WGS sequence"/>
</dbReference>
<dbReference type="EMBL" id="VUJW01000011">
    <property type="protein sequence ID" value="KAA1425728.1"/>
    <property type="molecule type" value="Genomic_DNA"/>
</dbReference>
<name>A0A5B1LZU9_9ACTN</name>
<comment type="caution">
    <text evidence="4">The sequence shown here is derived from an EMBL/GenBank/DDBJ whole genome shotgun (WGS) entry which is preliminary data.</text>
</comment>
<reference evidence="4 5" key="1">
    <citation type="submission" date="2019-09" db="EMBL/GenBank/DDBJ databases">
        <title>Nocardioides panacisoli sp. nov., isolated from the soil of a ginseng field.</title>
        <authorList>
            <person name="Cho C."/>
        </authorList>
    </citation>
    <scope>NUCLEOTIDE SEQUENCE [LARGE SCALE GENOMIC DNA]</scope>
    <source>
        <strain evidence="4 5">BN140041</strain>
    </source>
</reference>
<dbReference type="AlphaFoldDB" id="A0A5B1LZU9"/>
<feature type="compositionally biased region" description="Basic and acidic residues" evidence="2">
    <location>
        <begin position="1"/>
        <end position="10"/>
    </location>
</feature>
<evidence type="ECO:0000313" key="5">
    <source>
        <dbReference type="Proteomes" id="UP000324351"/>
    </source>
</evidence>
<accession>A0A5B1LZU9</accession>
<feature type="transmembrane region" description="Helical" evidence="3">
    <location>
        <begin position="59"/>
        <end position="81"/>
    </location>
</feature>
<evidence type="ECO:0000256" key="1">
    <source>
        <dbReference type="SAM" id="Coils"/>
    </source>
</evidence>
<evidence type="ECO:0000256" key="3">
    <source>
        <dbReference type="SAM" id="Phobius"/>
    </source>
</evidence>
<dbReference type="InterPro" id="IPR007060">
    <property type="entry name" value="FtsL/DivIC"/>
</dbReference>
<keyword evidence="3" id="KW-0812">Transmembrane</keyword>
<evidence type="ECO:0000313" key="4">
    <source>
        <dbReference type="EMBL" id="KAA1425728.1"/>
    </source>
</evidence>
<protein>
    <submittedName>
        <fullName evidence="4">Septum formation initiator family protein</fullName>
    </submittedName>
</protein>
<keyword evidence="5" id="KW-1185">Reference proteome</keyword>
<feature type="region of interest" description="Disordered" evidence="2">
    <location>
        <begin position="1"/>
        <end position="39"/>
    </location>
</feature>
<sequence length="196" mass="21787">MAATPGDRRTPARRPGRPSRSGPAAARRPERKRAERERVATVARVRAEERHRSRLTGRAAILVLVLAVLAVSYASSLRAYLQQRDKLDSLEAVIAEKEASIRELEREAERGKDPAFLTQEARKFGYVWPGETPFSVIDENGEPLTEAELDDPSSVGEEQEAAAWYDGVWQSVKLAGHPPTKIPPQPEKRIVGTEDE</sequence>
<evidence type="ECO:0000256" key="2">
    <source>
        <dbReference type="SAM" id="MobiDB-lite"/>
    </source>
</evidence>
<keyword evidence="1" id="KW-0175">Coiled coil</keyword>
<gene>
    <name evidence="4" type="ORF">F0U47_18275</name>
</gene>
<dbReference type="RefSeq" id="WP_149751913.1">
    <property type="nucleotide sequence ID" value="NZ_VUJW01000011.1"/>
</dbReference>
<reference evidence="4 5" key="2">
    <citation type="submission" date="2019-09" db="EMBL/GenBank/DDBJ databases">
        <authorList>
            <person name="Jin C."/>
        </authorList>
    </citation>
    <scope>NUCLEOTIDE SEQUENCE [LARGE SCALE GENOMIC DNA]</scope>
    <source>
        <strain evidence="4 5">BN140041</strain>
    </source>
</reference>
<proteinExistence type="predicted"/>
<keyword evidence="3" id="KW-1133">Transmembrane helix</keyword>